<dbReference type="FunFam" id="3.30.70.100:FF:000005">
    <property type="entry name" value="Copper-exporting P-type ATPase A"/>
    <property type="match status" value="1"/>
</dbReference>
<dbReference type="GO" id="GO:0012505">
    <property type="term" value="C:endomembrane system"/>
    <property type="evidence" value="ECO:0007669"/>
    <property type="project" value="UniProtKB-SubCell"/>
</dbReference>
<evidence type="ECO:0000256" key="10">
    <source>
        <dbReference type="SAM" id="Phobius"/>
    </source>
</evidence>
<evidence type="ECO:0000256" key="6">
    <source>
        <dbReference type="ARBA" id="ARBA00022840"/>
    </source>
</evidence>
<keyword evidence="12" id="KW-0378">Hydrolase</keyword>
<dbReference type="Pfam" id="PF00403">
    <property type="entry name" value="HMA"/>
    <property type="match status" value="1"/>
</dbReference>
<dbReference type="Gene3D" id="3.40.50.1000">
    <property type="entry name" value="HAD superfamily/HAD-like"/>
    <property type="match status" value="1"/>
</dbReference>
<dbReference type="GO" id="GO:0016020">
    <property type="term" value="C:membrane"/>
    <property type="evidence" value="ECO:0007669"/>
    <property type="project" value="InterPro"/>
</dbReference>
<dbReference type="EC" id="3.6.3.4" evidence="12"/>
<dbReference type="Gene3D" id="2.70.150.10">
    <property type="entry name" value="Calcium-transporting ATPase, cytoplasmic transduction domain A"/>
    <property type="match status" value="1"/>
</dbReference>
<feature type="domain" description="HMA" evidence="11">
    <location>
        <begin position="4"/>
        <end position="67"/>
    </location>
</feature>
<dbReference type="InterPro" id="IPR023299">
    <property type="entry name" value="ATPase_P-typ_cyto_dom_N"/>
</dbReference>
<gene>
    <name evidence="12" type="ORF">MGWOODY_Mmi63</name>
</gene>
<dbReference type="GO" id="GO:0055070">
    <property type="term" value="P:copper ion homeostasis"/>
    <property type="evidence" value="ECO:0007669"/>
    <property type="project" value="TreeGrafter"/>
</dbReference>
<evidence type="ECO:0000256" key="1">
    <source>
        <dbReference type="ARBA" id="ARBA00004127"/>
    </source>
</evidence>
<keyword evidence="3 10" id="KW-0812">Transmembrane</keyword>
<dbReference type="InterPro" id="IPR018303">
    <property type="entry name" value="ATPase_P-typ_P_site"/>
</dbReference>
<evidence type="ECO:0000256" key="3">
    <source>
        <dbReference type="ARBA" id="ARBA00022692"/>
    </source>
</evidence>
<feature type="transmembrane region" description="Helical" evidence="10">
    <location>
        <begin position="181"/>
        <end position="199"/>
    </location>
</feature>
<dbReference type="InterPro" id="IPR017969">
    <property type="entry name" value="Heavy-metal-associated_CS"/>
</dbReference>
<dbReference type="SUPFAM" id="SSF81653">
    <property type="entry name" value="Calcium ATPase, transduction domain A"/>
    <property type="match status" value="1"/>
</dbReference>
<feature type="transmembrane region" description="Helical" evidence="10">
    <location>
        <begin position="684"/>
        <end position="707"/>
    </location>
</feature>
<accession>A0A160VFC9</accession>
<dbReference type="Gene3D" id="3.40.1110.10">
    <property type="entry name" value="Calcium-transporting ATPase, cytoplasmic domain N"/>
    <property type="match status" value="1"/>
</dbReference>
<dbReference type="PROSITE" id="PS50846">
    <property type="entry name" value="HMA_2"/>
    <property type="match status" value="1"/>
</dbReference>
<keyword evidence="7" id="KW-1278">Translocase</keyword>
<dbReference type="EC" id="3.6.3.3" evidence="12"/>
<evidence type="ECO:0000256" key="8">
    <source>
        <dbReference type="ARBA" id="ARBA00022989"/>
    </source>
</evidence>
<dbReference type="Pfam" id="PF00702">
    <property type="entry name" value="Hydrolase"/>
    <property type="match status" value="1"/>
</dbReference>
<dbReference type="InterPro" id="IPR001757">
    <property type="entry name" value="P_typ_ATPase"/>
</dbReference>
<name>A0A160VFC9_9ZZZZ</name>
<keyword evidence="8 10" id="KW-1133">Transmembrane helix</keyword>
<comment type="similarity">
    <text evidence="2">Belongs to the cation transport ATPase (P-type) (TC 3.A.3) family. Type IB subfamily.</text>
</comment>
<dbReference type="GO" id="GO:0016887">
    <property type="term" value="F:ATP hydrolysis activity"/>
    <property type="evidence" value="ECO:0007669"/>
    <property type="project" value="InterPro"/>
</dbReference>
<feature type="transmembrane region" description="Helical" evidence="10">
    <location>
        <begin position="157"/>
        <end position="175"/>
    </location>
</feature>
<proteinExistence type="inferred from homology"/>
<dbReference type="PROSITE" id="PS01047">
    <property type="entry name" value="HMA_1"/>
    <property type="match status" value="1"/>
</dbReference>
<feature type="transmembrane region" description="Helical" evidence="10">
    <location>
        <begin position="382"/>
        <end position="403"/>
    </location>
</feature>
<sequence length="731" mass="79302">MTTQTIELKITGMHCAACVSTVERALYQAEGVKKAVVNLMLEKARIEGEVEIDRLIQAIQKTGYEAELIEEIVLPQESQPDKALIQAKNRMVFAWIPSVIMMMWMIPKWLSGIMWPNPTLYIYGMIILSLVVLLLPGRNILKSAWKSTAYLSPNMDVLIALGSLACLVTGVLKAFGMNIHSFAGIAGMIISFHLTGRYIELKARGRSFDAMRLLLNLGAKNARIIVGSEQREIPVSQIKSGDIMHVLAGEKIPTDGIIIDGKSTIDESITSGESTPIIKTIDDHVIGATINLDGVLKVKATKVGRDTFIAQMAKMVEEAQTTKVPIQAFADRVTAVFVPIVLALAMVTFSFWMIAPDFMRIGTQFFLNFFPWINPDISGTTMALFAAVAVLVIACPCALGLATPTALMVGSGKGAENGILIRSGAAIQRMSEVTTVVLDKTGTLTAGHPEVMQVKLLEGKNEAELIRMAASVEKNSIHPLAKAIVRFAQGKQIGLNDVTDVFSTPGKGMEAVLGGSKIKVGDREYVGYQGDFDAHGSHVFLAVNDTVYGVFVLQDQIRADSNSLVQYLNNKQYKIAMLTGDKANVAEVMANELGIEKVFSEVMPSDKLKTVQSIQESGEVVCMIGDGINDAPALAQADVGIAMGTGADIAMESGDIILIRGDLSKVKKAISLSNKTFRKIRQNLFWASIYNLIAIPMAIFGVLHPILAEAIMAFSSINVVWNSTRLRHETL</sequence>
<dbReference type="GO" id="GO:0005524">
    <property type="term" value="F:ATP binding"/>
    <property type="evidence" value="ECO:0007669"/>
    <property type="project" value="UniProtKB-KW"/>
</dbReference>
<evidence type="ECO:0000259" key="11">
    <source>
        <dbReference type="PROSITE" id="PS50846"/>
    </source>
</evidence>
<dbReference type="FunFam" id="2.70.150.10:FF:000002">
    <property type="entry name" value="Copper-transporting ATPase 1, putative"/>
    <property type="match status" value="1"/>
</dbReference>
<dbReference type="CDD" id="cd02094">
    <property type="entry name" value="P-type_ATPase_Cu-like"/>
    <property type="match status" value="1"/>
</dbReference>
<evidence type="ECO:0000256" key="4">
    <source>
        <dbReference type="ARBA" id="ARBA00022723"/>
    </source>
</evidence>
<dbReference type="InterPro" id="IPR059000">
    <property type="entry name" value="ATPase_P-type_domA"/>
</dbReference>
<evidence type="ECO:0000256" key="9">
    <source>
        <dbReference type="ARBA" id="ARBA00023136"/>
    </source>
</evidence>
<dbReference type="SUPFAM" id="SSF81665">
    <property type="entry name" value="Calcium ATPase, transmembrane domain M"/>
    <property type="match status" value="1"/>
</dbReference>
<dbReference type="InterPro" id="IPR006121">
    <property type="entry name" value="HMA_dom"/>
</dbReference>
<dbReference type="PANTHER" id="PTHR43520:SF8">
    <property type="entry name" value="P-TYPE CU(+) TRANSPORTER"/>
    <property type="match status" value="1"/>
</dbReference>
<dbReference type="InterPro" id="IPR023214">
    <property type="entry name" value="HAD_sf"/>
</dbReference>
<protein>
    <submittedName>
        <fullName evidence="12">Lead, cadmium, zinc and mercury transporting ATPase Copper-translocating P-type ATPase</fullName>
        <ecNumber evidence="12">3.6.3.3</ecNumber>
        <ecNumber evidence="12">3.6.3.4</ecNumber>
    </submittedName>
</protein>
<dbReference type="Pfam" id="PF00122">
    <property type="entry name" value="E1-E2_ATPase"/>
    <property type="match status" value="1"/>
</dbReference>
<dbReference type="PANTHER" id="PTHR43520">
    <property type="entry name" value="ATP7, ISOFORM B"/>
    <property type="match status" value="1"/>
</dbReference>
<feature type="transmembrane region" description="Helical" evidence="10">
    <location>
        <begin position="333"/>
        <end position="355"/>
    </location>
</feature>
<comment type="subcellular location">
    <subcellularLocation>
        <location evidence="1">Endomembrane system</location>
        <topology evidence="1">Multi-pass membrane protein</topology>
    </subcellularLocation>
</comment>
<dbReference type="EMBL" id="FAXC01000155">
    <property type="protein sequence ID" value="CUV09022.1"/>
    <property type="molecule type" value="Genomic_DNA"/>
</dbReference>
<dbReference type="GO" id="GO:0005507">
    <property type="term" value="F:copper ion binding"/>
    <property type="evidence" value="ECO:0007669"/>
    <property type="project" value="TreeGrafter"/>
</dbReference>
<dbReference type="CDD" id="cd00371">
    <property type="entry name" value="HMA"/>
    <property type="match status" value="1"/>
</dbReference>
<dbReference type="InterPro" id="IPR036163">
    <property type="entry name" value="HMA_dom_sf"/>
</dbReference>
<feature type="transmembrane region" description="Helical" evidence="10">
    <location>
        <begin position="120"/>
        <end position="137"/>
    </location>
</feature>
<dbReference type="InterPro" id="IPR036412">
    <property type="entry name" value="HAD-like_sf"/>
</dbReference>
<dbReference type="SUPFAM" id="SSF56784">
    <property type="entry name" value="HAD-like"/>
    <property type="match status" value="1"/>
</dbReference>
<reference evidence="12" key="1">
    <citation type="submission" date="2015-10" db="EMBL/GenBank/DDBJ databases">
        <authorList>
            <person name="Gilbert D.G."/>
        </authorList>
    </citation>
    <scope>NUCLEOTIDE SEQUENCE</scope>
</reference>
<dbReference type="PRINTS" id="PR00119">
    <property type="entry name" value="CATATPASE"/>
</dbReference>
<dbReference type="AlphaFoldDB" id="A0A160VFC9"/>
<dbReference type="Gene3D" id="3.30.70.100">
    <property type="match status" value="1"/>
</dbReference>
<feature type="transmembrane region" description="Helical" evidence="10">
    <location>
        <begin position="92"/>
        <end position="114"/>
    </location>
</feature>
<evidence type="ECO:0000313" key="12">
    <source>
        <dbReference type="EMBL" id="CUV09022.1"/>
    </source>
</evidence>
<dbReference type="InterPro" id="IPR027256">
    <property type="entry name" value="P-typ_ATPase_IB"/>
</dbReference>
<dbReference type="NCBIfam" id="TIGR01525">
    <property type="entry name" value="ATPase-IB_hvy"/>
    <property type="match status" value="1"/>
</dbReference>
<dbReference type="InterPro" id="IPR023298">
    <property type="entry name" value="ATPase_P-typ_TM_dom_sf"/>
</dbReference>
<dbReference type="PROSITE" id="PS01229">
    <property type="entry name" value="COF_2"/>
    <property type="match status" value="1"/>
</dbReference>
<dbReference type="SUPFAM" id="SSF55008">
    <property type="entry name" value="HMA, heavy metal-associated domain"/>
    <property type="match status" value="1"/>
</dbReference>
<evidence type="ECO:0000256" key="7">
    <source>
        <dbReference type="ARBA" id="ARBA00022967"/>
    </source>
</evidence>
<dbReference type="PRINTS" id="PR00943">
    <property type="entry name" value="CUATPASE"/>
</dbReference>
<dbReference type="PROSITE" id="PS00154">
    <property type="entry name" value="ATPASE_E1_E2"/>
    <property type="match status" value="1"/>
</dbReference>
<keyword evidence="4" id="KW-0479">Metal-binding</keyword>
<evidence type="ECO:0000256" key="5">
    <source>
        <dbReference type="ARBA" id="ARBA00022741"/>
    </source>
</evidence>
<keyword evidence="5" id="KW-0547">Nucleotide-binding</keyword>
<keyword evidence="9 10" id="KW-0472">Membrane</keyword>
<dbReference type="NCBIfam" id="TIGR01494">
    <property type="entry name" value="ATPase_P-type"/>
    <property type="match status" value="1"/>
</dbReference>
<organism evidence="12">
    <name type="scientific">hydrothermal vent metagenome</name>
    <dbReference type="NCBI Taxonomy" id="652676"/>
    <lineage>
        <taxon>unclassified sequences</taxon>
        <taxon>metagenomes</taxon>
        <taxon>ecological metagenomes</taxon>
    </lineage>
</organism>
<dbReference type="InterPro" id="IPR008250">
    <property type="entry name" value="ATPase_P-typ_transduc_dom_A_sf"/>
</dbReference>
<dbReference type="GO" id="GO:0043682">
    <property type="term" value="F:P-type divalent copper transporter activity"/>
    <property type="evidence" value="ECO:0007669"/>
    <property type="project" value="TreeGrafter"/>
</dbReference>
<keyword evidence="6" id="KW-0067">ATP-binding</keyword>
<evidence type="ECO:0000256" key="2">
    <source>
        <dbReference type="ARBA" id="ARBA00006024"/>
    </source>
</evidence>